<dbReference type="InterPro" id="IPR036188">
    <property type="entry name" value="FAD/NAD-bd_sf"/>
</dbReference>
<evidence type="ECO:0000259" key="3">
    <source>
        <dbReference type="Pfam" id="PF07992"/>
    </source>
</evidence>
<dbReference type="InterPro" id="IPR050097">
    <property type="entry name" value="Ferredoxin-NADP_redctase_2"/>
</dbReference>
<keyword evidence="2" id="KW-0560">Oxidoreductase</keyword>
<evidence type="ECO:0000256" key="1">
    <source>
        <dbReference type="ARBA" id="ARBA00022630"/>
    </source>
</evidence>
<dbReference type="PRINTS" id="PR00368">
    <property type="entry name" value="FADPNR"/>
</dbReference>
<evidence type="ECO:0000313" key="5">
    <source>
        <dbReference type="Proteomes" id="UP000664628"/>
    </source>
</evidence>
<dbReference type="InterPro" id="IPR023753">
    <property type="entry name" value="FAD/NAD-binding_dom"/>
</dbReference>
<evidence type="ECO:0000256" key="2">
    <source>
        <dbReference type="ARBA" id="ARBA00023002"/>
    </source>
</evidence>
<dbReference type="Proteomes" id="UP000664628">
    <property type="component" value="Unassembled WGS sequence"/>
</dbReference>
<keyword evidence="5" id="KW-1185">Reference proteome</keyword>
<evidence type="ECO:0000313" key="4">
    <source>
        <dbReference type="EMBL" id="MBO0949561.1"/>
    </source>
</evidence>
<feature type="domain" description="FAD/NAD(P)-binding" evidence="3">
    <location>
        <begin position="7"/>
        <end position="286"/>
    </location>
</feature>
<dbReference type="Gene3D" id="3.50.50.60">
    <property type="entry name" value="FAD/NAD(P)-binding domain"/>
    <property type="match status" value="2"/>
</dbReference>
<comment type="caution">
    <text evidence="4">The sequence shown here is derived from an EMBL/GenBank/DDBJ whole genome shotgun (WGS) entry which is preliminary data.</text>
</comment>
<organism evidence="4 5">
    <name type="scientific">Fibrella forsythiae</name>
    <dbReference type="NCBI Taxonomy" id="2817061"/>
    <lineage>
        <taxon>Bacteria</taxon>
        <taxon>Pseudomonadati</taxon>
        <taxon>Bacteroidota</taxon>
        <taxon>Cytophagia</taxon>
        <taxon>Cytophagales</taxon>
        <taxon>Spirosomataceae</taxon>
        <taxon>Fibrella</taxon>
    </lineage>
</organism>
<dbReference type="Pfam" id="PF07992">
    <property type="entry name" value="Pyr_redox_2"/>
    <property type="match status" value="1"/>
</dbReference>
<sequence>MANEQAYDVLIIGGSNAGLSAAMLLGRSLRRVLVIDAGKPCNQQTPHSHGFLTRDGETPAAISAIAREQVSHYPTVEFWADTAISATQVRNGFTVTTAGGASVSARKLLLTTGIADIMPDLTGFAECWGISVLHCPYCHGYEVHSQPLGVLANGETGYELATLIQHWTGKLTLYTNGSSTLTEAQRQTMEQLHIPIVETPVAALEHNAGQLTALRFTDGTRAHPTAIFARVPFQHHTDIASQLGCAMTKNNLIQATEFGETNVPGLFAAGDTTNPFRQVGIAIANGSKAAAWINRELITEDLQQRLQLAVR</sequence>
<dbReference type="PRINTS" id="PR00469">
    <property type="entry name" value="PNDRDTASEII"/>
</dbReference>
<dbReference type="EMBL" id="JAFMYW010000003">
    <property type="protein sequence ID" value="MBO0949561.1"/>
    <property type="molecule type" value="Genomic_DNA"/>
</dbReference>
<protein>
    <submittedName>
        <fullName evidence="4">NAD(P)/FAD-dependent oxidoreductase</fullName>
    </submittedName>
</protein>
<accession>A0ABS3JJF3</accession>
<proteinExistence type="predicted"/>
<dbReference type="PANTHER" id="PTHR48105">
    <property type="entry name" value="THIOREDOXIN REDUCTASE 1-RELATED-RELATED"/>
    <property type="match status" value="1"/>
</dbReference>
<keyword evidence="1" id="KW-0285">Flavoprotein</keyword>
<gene>
    <name evidence="4" type="ORF">J2I46_13275</name>
</gene>
<name>A0ABS3JJF3_9BACT</name>
<reference evidence="4 5" key="1">
    <citation type="submission" date="2021-03" db="EMBL/GenBank/DDBJ databases">
        <title>Fibrella sp. HMF5405 genome sequencing and assembly.</title>
        <authorList>
            <person name="Kang H."/>
            <person name="Kim H."/>
            <person name="Bae S."/>
            <person name="Joh K."/>
        </authorList>
    </citation>
    <scope>NUCLEOTIDE SEQUENCE [LARGE SCALE GENOMIC DNA]</scope>
    <source>
        <strain evidence="4 5">HMF5405</strain>
    </source>
</reference>
<dbReference type="RefSeq" id="WP_207329513.1">
    <property type="nucleotide sequence ID" value="NZ_JAFMYW010000003.1"/>
</dbReference>
<dbReference type="SUPFAM" id="SSF51905">
    <property type="entry name" value="FAD/NAD(P)-binding domain"/>
    <property type="match status" value="1"/>
</dbReference>